<name>A0A8X6MEL0_NEPPI</name>
<evidence type="ECO:0000313" key="2">
    <source>
        <dbReference type="EMBL" id="GFS44907.1"/>
    </source>
</evidence>
<evidence type="ECO:0000256" key="1">
    <source>
        <dbReference type="SAM" id="MobiDB-lite"/>
    </source>
</evidence>
<comment type="caution">
    <text evidence="2">The sequence shown here is derived from an EMBL/GenBank/DDBJ whole genome shotgun (WGS) entry which is preliminary data.</text>
</comment>
<sequence length="91" mass="10854">MFPFLIHHLEQTYRGDPFPFPTNSYSECCNCRLTQPKDVGKYPFFGKYPPPSSTEHGLEDRKQRKQKGLTQTDDRRDRKEIDMISLRNCWQ</sequence>
<protein>
    <submittedName>
        <fullName evidence="2">Uncharacterized protein</fullName>
    </submittedName>
</protein>
<proteinExistence type="predicted"/>
<feature type="region of interest" description="Disordered" evidence="1">
    <location>
        <begin position="42"/>
        <end position="79"/>
    </location>
</feature>
<dbReference type="AlphaFoldDB" id="A0A8X6MEL0"/>
<dbReference type="Proteomes" id="UP000887013">
    <property type="component" value="Unassembled WGS sequence"/>
</dbReference>
<accession>A0A8X6MEL0</accession>
<dbReference type="EMBL" id="BMAW01090448">
    <property type="protein sequence ID" value="GFS44907.1"/>
    <property type="molecule type" value="Genomic_DNA"/>
</dbReference>
<reference evidence="2" key="1">
    <citation type="submission" date="2020-08" db="EMBL/GenBank/DDBJ databases">
        <title>Multicomponent nature underlies the extraordinary mechanical properties of spider dragline silk.</title>
        <authorList>
            <person name="Kono N."/>
            <person name="Nakamura H."/>
            <person name="Mori M."/>
            <person name="Yoshida Y."/>
            <person name="Ohtoshi R."/>
            <person name="Malay A.D."/>
            <person name="Moran D.A.P."/>
            <person name="Tomita M."/>
            <person name="Numata K."/>
            <person name="Arakawa K."/>
        </authorList>
    </citation>
    <scope>NUCLEOTIDE SEQUENCE</scope>
</reference>
<evidence type="ECO:0000313" key="3">
    <source>
        <dbReference type="Proteomes" id="UP000887013"/>
    </source>
</evidence>
<organism evidence="2 3">
    <name type="scientific">Nephila pilipes</name>
    <name type="common">Giant wood spider</name>
    <name type="synonym">Nephila maculata</name>
    <dbReference type="NCBI Taxonomy" id="299642"/>
    <lineage>
        <taxon>Eukaryota</taxon>
        <taxon>Metazoa</taxon>
        <taxon>Ecdysozoa</taxon>
        <taxon>Arthropoda</taxon>
        <taxon>Chelicerata</taxon>
        <taxon>Arachnida</taxon>
        <taxon>Araneae</taxon>
        <taxon>Araneomorphae</taxon>
        <taxon>Entelegynae</taxon>
        <taxon>Araneoidea</taxon>
        <taxon>Nephilidae</taxon>
        <taxon>Nephila</taxon>
    </lineage>
</organism>
<keyword evidence="3" id="KW-1185">Reference proteome</keyword>
<gene>
    <name evidence="2" type="ORF">NPIL_103431</name>
</gene>